<keyword evidence="1" id="KW-0472">Membrane</keyword>
<keyword evidence="3" id="KW-1185">Reference proteome</keyword>
<keyword evidence="1" id="KW-0812">Transmembrane</keyword>
<organism evidence="2 3">
    <name type="scientific">Vannielia litorea</name>
    <dbReference type="NCBI Taxonomy" id="1217970"/>
    <lineage>
        <taxon>Bacteria</taxon>
        <taxon>Pseudomonadati</taxon>
        <taxon>Pseudomonadota</taxon>
        <taxon>Alphaproteobacteria</taxon>
        <taxon>Rhodobacterales</taxon>
        <taxon>Paracoccaceae</taxon>
        <taxon>Vannielia</taxon>
    </lineage>
</organism>
<gene>
    <name evidence="2" type="ORF">SAMN05444002_0675</name>
</gene>
<name>A0A1N6EEG5_9RHOB</name>
<reference evidence="3" key="1">
    <citation type="submission" date="2016-11" db="EMBL/GenBank/DDBJ databases">
        <authorList>
            <person name="Varghese N."/>
            <person name="Submissions S."/>
        </authorList>
    </citation>
    <scope>NUCLEOTIDE SEQUENCE [LARGE SCALE GENOMIC DNA]</scope>
    <source>
        <strain evidence="3">DSM 29440</strain>
    </source>
</reference>
<evidence type="ECO:0000313" key="3">
    <source>
        <dbReference type="Proteomes" id="UP000184932"/>
    </source>
</evidence>
<keyword evidence="1" id="KW-1133">Transmembrane helix</keyword>
<sequence>MRRYQQTLYRIGLGFAALATLGAWFWPDDLASQFKEPEAMFAFAIALVVWVAGEIKLSEEFIEKPSSQNDVRLGREIIEMHTGDVRSLLKDTDLFQFVDERIYDKVFNFLSDFDRGKKEFQNRRLGREFDDFVEGLKDFSRYVAIETVPVNLGGSLCRGFKPEHTVTEEEYERQKALSKKANDLADLAWGKLDALAARVKIEIPEVLDHHNG</sequence>
<dbReference type="OrthoDB" id="7838176at2"/>
<dbReference type="AlphaFoldDB" id="A0A1N6EEG5"/>
<feature type="transmembrane region" description="Helical" evidence="1">
    <location>
        <begin position="7"/>
        <end position="27"/>
    </location>
</feature>
<evidence type="ECO:0000313" key="2">
    <source>
        <dbReference type="EMBL" id="SIN81438.1"/>
    </source>
</evidence>
<dbReference type="STRING" id="1217970.SAMN05444002_0675"/>
<proteinExistence type="predicted"/>
<evidence type="ECO:0000256" key="1">
    <source>
        <dbReference type="SAM" id="Phobius"/>
    </source>
</evidence>
<dbReference type="EMBL" id="FSRL01000001">
    <property type="protein sequence ID" value="SIN81438.1"/>
    <property type="molecule type" value="Genomic_DNA"/>
</dbReference>
<protein>
    <submittedName>
        <fullName evidence="2">Uncharacterized protein</fullName>
    </submittedName>
</protein>
<dbReference type="Proteomes" id="UP000184932">
    <property type="component" value="Unassembled WGS sequence"/>
</dbReference>
<dbReference type="RefSeq" id="WP_139301210.1">
    <property type="nucleotide sequence ID" value="NZ_FSRL01000001.1"/>
</dbReference>
<accession>A0A1N6EEG5</accession>